<dbReference type="EMBL" id="JAGPYM010000016">
    <property type="protein sequence ID" value="KAH6886442.1"/>
    <property type="molecule type" value="Genomic_DNA"/>
</dbReference>
<feature type="compositionally biased region" description="Basic and acidic residues" evidence="1">
    <location>
        <begin position="7"/>
        <end position="18"/>
    </location>
</feature>
<keyword evidence="2" id="KW-0812">Transmembrane</keyword>
<comment type="caution">
    <text evidence="3">The sequence shown here is derived from an EMBL/GenBank/DDBJ whole genome shotgun (WGS) entry which is preliminary data.</text>
</comment>
<feature type="transmembrane region" description="Helical" evidence="2">
    <location>
        <begin position="122"/>
        <end position="143"/>
    </location>
</feature>
<name>A0A9P8W125_9HYPO</name>
<dbReference type="AlphaFoldDB" id="A0A9P8W125"/>
<protein>
    <submittedName>
        <fullName evidence="3">Uncharacterized protein</fullName>
    </submittedName>
</protein>
<sequence length="237" mass="27135">MPSPSRQHNDGQDDRLHDGTNSTLLPPPSVPPQQYFHPVVENMEIQLPIARRRHPPRRRRRHPPRRRRRRPRGGSVVVLALLPIAHPLSIIIPTIIVILALWWSLVQQVCPVDAKAGDLCTWLLWLSLPIATASFINSVFCTFARRRAPYSRSCLNVRASACILFILALGVTICFILMIYYLVRFDYWSRASEGVMVTLLGIQMYDTVTKQVILTDILFLVQNYARQQAATEIEMPF</sequence>
<dbReference type="OrthoDB" id="4813295at2759"/>
<keyword evidence="2" id="KW-0472">Membrane</keyword>
<organism evidence="3 4">
    <name type="scientific">Thelonectria olida</name>
    <dbReference type="NCBI Taxonomy" id="1576542"/>
    <lineage>
        <taxon>Eukaryota</taxon>
        <taxon>Fungi</taxon>
        <taxon>Dikarya</taxon>
        <taxon>Ascomycota</taxon>
        <taxon>Pezizomycotina</taxon>
        <taxon>Sordariomycetes</taxon>
        <taxon>Hypocreomycetidae</taxon>
        <taxon>Hypocreales</taxon>
        <taxon>Nectriaceae</taxon>
        <taxon>Thelonectria</taxon>
    </lineage>
</organism>
<evidence type="ECO:0000256" key="2">
    <source>
        <dbReference type="SAM" id="Phobius"/>
    </source>
</evidence>
<feature type="region of interest" description="Disordered" evidence="1">
    <location>
        <begin position="1"/>
        <end position="32"/>
    </location>
</feature>
<evidence type="ECO:0000256" key="1">
    <source>
        <dbReference type="SAM" id="MobiDB-lite"/>
    </source>
</evidence>
<feature type="region of interest" description="Disordered" evidence="1">
    <location>
        <begin position="50"/>
        <end position="71"/>
    </location>
</feature>
<accession>A0A9P8W125</accession>
<evidence type="ECO:0000313" key="3">
    <source>
        <dbReference type="EMBL" id="KAH6886442.1"/>
    </source>
</evidence>
<reference evidence="3 4" key="1">
    <citation type="journal article" date="2021" name="Nat. Commun.">
        <title>Genetic determinants of endophytism in the Arabidopsis root mycobiome.</title>
        <authorList>
            <person name="Mesny F."/>
            <person name="Miyauchi S."/>
            <person name="Thiergart T."/>
            <person name="Pickel B."/>
            <person name="Atanasova L."/>
            <person name="Karlsson M."/>
            <person name="Huettel B."/>
            <person name="Barry K.W."/>
            <person name="Haridas S."/>
            <person name="Chen C."/>
            <person name="Bauer D."/>
            <person name="Andreopoulos W."/>
            <person name="Pangilinan J."/>
            <person name="LaButti K."/>
            <person name="Riley R."/>
            <person name="Lipzen A."/>
            <person name="Clum A."/>
            <person name="Drula E."/>
            <person name="Henrissat B."/>
            <person name="Kohler A."/>
            <person name="Grigoriev I.V."/>
            <person name="Martin F.M."/>
            <person name="Hacquard S."/>
        </authorList>
    </citation>
    <scope>NUCLEOTIDE SEQUENCE [LARGE SCALE GENOMIC DNA]</scope>
    <source>
        <strain evidence="3 4">MPI-CAGE-CH-0241</strain>
    </source>
</reference>
<feature type="transmembrane region" description="Helical" evidence="2">
    <location>
        <begin position="155"/>
        <end position="183"/>
    </location>
</feature>
<dbReference type="Proteomes" id="UP000777438">
    <property type="component" value="Unassembled WGS sequence"/>
</dbReference>
<evidence type="ECO:0000313" key="4">
    <source>
        <dbReference type="Proteomes" id="UP000777438"/>
    </source>
</evidence>
<keyword evidence="2" id="KW-1133">Transmembrane helix</keyword>
<gene>
    <name evidence="3" type="ORF">B0T10DRAFT_563638</name>
</gene>
<keyword evidence="4" id="KW-1185">Reference proteome</keyword>
<feature type="transmembrane region" description="Helical" evidence="2">
    <location>
        <begin position="76"/>
        <end position="102"/>
    </location>
</feature>
<proteinExistence type="predicted"/>